<dbReference type="Pfam" id="PF01549">
    <property type="entry name" value="ShK"/>
    <property type="match status" value="1"/>
</dbReference>
<evidence type="ECO:0000313" key="7">
    <source>
        <dbReference type="WBParaSite" id="L893_g8723.t1"/>
    </source>
</evidence>
<evidence type="ECO:0000256" key="2">
    <source>
        <dbReference type="PIRSR" id="PIRSR619791-2"/>
    </source>
</evidence>
<feature type="disulfide bond" evidence="3">
    <location>
        <begin position="26"/>
        <end position="60"/>
    </location>
</feature>
<dbReference type="WBParaSite" id="L893_g8723.t1">
    <property type="protein sequence ID" value="L893_g8723.t1"/>
    <property type="gene ID" value="L893_g8723"/>
</dbReference>
<sequence>MGIVQVLLLLGLIAAITGAEQCIGSCCDKDEQCLKFANKGTCAKSPKVMLEICPVSCGVCSEQSECPSVHDTEDRSWERMSKKKFVSEAKKCAPLNQPTDCKINMCYHLKYRSFDGTCNNLNDSLVGAAYRPFKRLLDSNYDDGVNAVTGSLTKELPNPRIVTEKLLRSNISSPVVPNALLMQWGQFLAHDFTTNAPGGGCNCTRSIRSNSPNKCVNIPSTKERGCITVHRSLHACGTGRGTKTPREQVNRNTPFIDASQVYGNDQVTANSLRERLRGSFRSARLAASKGAKGAMFPRKPSVAMVVGDDRTPAFYGLGAFHAIFLRLHNKIADDLGNINPGWTSERVFQETRKIVGAYMQVITYQEFLPALLGADLDSLIPPYSGYQPTVDPAVANEFAGAAFRLHGLIRSSFPVRDKNWQEYKKMNFSEMQLNDSRVVQGGTDDLVHGFISVHSKAPQRFSDEVTEKAFGGTVDLASINIQRGRDHGFQPYNEYRRKMCGLPAVRSFSKWNEVNKATREQLRELYQNKPENIDLYVGGVVEKPEFGVVGPTFSCIIADQFVRSRDGDRFYFENPGVFTPEQVESLKKESLASVLCQTAEKMTAMVPDAFQVDDGSNAQLCTKIPSLDLTLWKDPAAQED</sequence>
<evidence type="ECO:0000256" key="1">
    <source>
        <dbReference type="ARBA" id="ARBA00022559"/>
    </source>
</evidence>
<evidence type="ECO:0000256" key="3">
    <source>
        <dbReference type="PROSITE-ProRule" id="PRU01005"/>
    </source>
</evidence>
<dbReference type="GO" id="GO:0005615">
    <property type="term" value="C:extracellular space"/>
    <property type="evidence" value="ECO:0007669"/>
    <property type="project" value="TreeGrafter"/>
</dbReference>
<dbReference type="InterPro" id="IPR010255">
    <property type="entry name" value="Haem_peroxidase_sf"/>
</dbReference>
<dbReference type="SUPFAM" id="SSF48113">
    <property type="entry name" value="Heme-dependent peroxidases"/>
    <property type="match status" value="1"/>
</dbReference>
<evidence type="ECO:0000256" key="4">
    <source>
        <dbReference type="SAM" id="SignalP"/>
    </source>
</evidence>
<dbReference type="AlphaFoldDB" id="A0A1I8ATH9"/>
<feature type="chain" id="PRO_5009315055" evidence="4">
    <location>
        <begin position="19"/>
        <end position="640"/>
    </location>
</feature>
<dbReference type="PROSITE" id="PS51670">
    <property type="entry name" value="SHKT"/>
    <property type="match status" value="1"/>
</dbReference>
<dbReference type="GO" id="GO:0046872">
    <property type="term" value="F:metal ion binding"/>
    <property type="evidence" value="ECO:0007669"/>
    <property type="project" value="UniProtKB-KW"/>
</dbReference>
<dbReference type="InterPro" id="IPR003582">
    <property type="entry name" value="ShKT_dom"/>
</dbReference>
<keyword evidence="1" id="KW-0575">Peroxidase</keyword>
<feature type="signal peptide" evidence="4">
    <location>
        <begin position="1"/>
        <end position="18"/>
    </location>
</feature>
<comment type="caution">
    <text evidence="3">Lacks conserved residue(s) required for the propagation of feature annotation.</text>
</comment>
<proteinExistence type="predicted"/>
<dbReference type="PANTHER" id="PTHR11475:SF22">
    <property type="entry name" value="PEROXIDASE SKPO-1"/>
    <property type="match status" value="1"/>
</dbReference>
<keyword evidence="3" id="KW-1015">Disulfide bond</keyword>
<dbReference type="PRINTS" id="PR00457">
    <property type="entry name" value="ANPEROXIDASE"/>
</dbReference>
<reference evidence="7" key="1">
    <citation type="submission" date="2016-11" db="UniProtKB">
        <authorList>
            <consortium name="WormBaseParasite"/>
        </authorList>
    </citation>
    <scope>IDENTIFICATION</scope>
</reference>
<dbReference type="GO" id="GO:0006979">
    <property type="term" value="P:response to oxidative stress"/>
    <property type="evidence" value="ECO:0007669"/>
    <property type="project" value="InterPro"/>
</dbReference>
<dbReference type="GO" id="GO:0004601">
    <property type="term" value="F:peroxidase activity"/>
    <property type="evidence" value="ECO:0007669"/>
    <property type="project" value="UniProtKB-KW"/>
</dbReference>
<keyword evidence="4" id="KW-0732">Signal</keyword>
<dbReference type="Gene3D" id="1.10.640.10">
    <property type="entry name" value="Haem peroxidase domain superfamily, animal type"/>
    <property type="match status" value="1"/>
</dbReference>
<dbReference type="GO" id="GO:0020037">
    <property type="term" value="F:heme binding"/>
    <property type="evidence" value="ECO:0007669"/>
    <property type="project" value="InterPro"/>
</dbReference>
<feature type="binding site" description="axial binding residue" evidence="2">
    <location>
        <position position="406"/>
    </location>
    <ligand>
        <name>heme b</name>
        <dbReference type="ChEBI" id="CHEBI:60344"/>
    </ligand>
    <ligandPart>
        <name>Fe</name>
        <dbReference type="ChEBI" id="CHEBI:18248"/>
    </ligandPart>
</feature>
<keyword evidence="2" id="KW-0408">Iron</keyword>
<dbReference type="PROSITE" id="PS50292">
    <property type="entry name" value="PEROXIDASE_3"/>
    <property type="match status" value="1"/>
</dbReference>
<evidence type="ECO:0000313" key="6">
    <source>
        <dbReference type="Proteomes" id="UP000095287"/>
    </source>
</evidence>
<keyword evidence="2" id="KW-0479">Metal-binding</keyword>
<dbReference type="SMART" id="SM00254">
    <property type="entry name" value="ShKT"/>
    <property type="match status" value="1"/>
</dbReference>
<keyword evidence="6" id="KW-1185">Reference proteome</keyword>
<dbReference type="InterPro" id="IPR037120">
    <property type="entry name" value="Haem_peroxidase_sf_animal"/>
</dbReference>
<accession>A0A1I8ATH9</accession>
<keyword evidence="2" id="KW-0349">Heme</keyword>
<dbReference type="InterPro" id="IPR019791">
    <property type="entry name" value="Haem_peroxidase_animal"/>
</dbReference>
<protein>
    <submittedName>
        <fullName evidence="7">ShKT domain-containing protein</fullName>
    </submittedName>
</protein>
<organism evidence="6 7">
    <name type="scientific">Steinernema glaseri</name>
    <dbReference type="NCBI Taxonomy" id="37863"/>
    <lineage>
        <taxon>Eukaryota</taxon>
        <taxon>Metazoa</taxon>
        <taxon>Ecdysozoa</taxon>
        <taxon>Nematoda</taxon>
        <taxon>Chromadorea</taxon>
        <taxon>Rhabditida</taxon>
        <taxon>Tylenchina</taxon>
        <taxon>Panagrolaimomorpha</taxon>
        <taxon>Strongyloidoidea</taxon>
        <taxon>Steinernematidae</taxon>
        <taxon>Steinernema</taxon>
    </lineage>
</organism>
<keyword evidence="1" id="KW-0560">Oxidoreductase</keyword>
<dbReference type="Proteomes" id="UP000095287">
    <property type="component" value="Unplaced"/>
</dbReference>
<dbReference type="PANTHER" id="PTHR11475">
    <property type="entry name" value="OXIDASE/PEROXIDASE"/>
    <property type="match status" value="1"/>
</dbReference>
<dbReference type="Pfam" id="PF03098">
    <property type="entry name" value="An_peroxidase"/>
    <property type="match status" value="1"/>
</dbReference>
<name>A0A1I8ATH9_9BILA</name>
<feature type="domain" description="ShKT" evidence="5">
    <location>
        <begin position="26"/>
        <end position="60"/>
    </location>
</feature>
<evidence type="ECO:0000259" key="5">
    <source>
        <dbReference type="PROSITE" id="PS51670"/>
    </source>
</evidence>
<dbReference type="CDD" id="cd09823">
    <property type="entry name" value="peroxinectin_like"/>
    <property type="match status" value="1"/>
</dbReference>